<dbReference type="AlphaFoldDB" id="A0A9W6D0I2"/>
<evidence type="ECO:0000313" key="3">
    <source>
        <dbReference type="Proteomes" id="UP001144396"/>
    </source>
</evidence>
<name>A0A9W6D0I2_9MICO</name>
<accession>A0A9W6D0I2</accession>
<dbReference type="GO" id="GO:0016747">
    <property type="term" value="F:acyltransferase activity, transferring groups other than amino-acyl groups"/>
    <property type="evidence" value="ECO:0007669"/>
    <property type="project" value="InterPro"/>
</dbReference>
<sequence length="356" mass="38588">MRIERVHVPERLGTAGARRFERYVDLMREVETGLWGNDDLTTDARTALPRYRSEYVRRVPLLALDGDDAIGAAVVEWEPGEDAETAILYGVVPAARRRLGIGSWLLAECERIALDAGRRVLISWSDHPAATLEVDGPRLAASVGDAVVPAADPRAAFFTRHGYALGQVERMSVLDVGAGDVPEPEPAPGYRLVTWSAHAPDELVDAYAAAKTRMALDVPAADLTIDPEHWDADRVRTFEGQRAESGDGLLVAAAVAEDGTVAGYTELELPHDKSCAYQGDTLVVAAHRGRGLGLRVKQANHRALAEAAPDRTRVYTWNADENAHMLAINVALGFRTAAYSAAWQRRVDGGVPSETL</sequence>
<dbReference type="PROSITE" id="PS51186">
    <property type="entry name" value="GNAT"/>
    <property type="match status" value="1"/>
</dbReference>
<dbReference type="RefSeq" id="WP_281886200.1">
    <property type="nucleotide sequence ID" value="NZ_BSDP01000001.1"/>
</dbReference>
<dbReference type="Pfam" id="PF00583">
    <property type="entry name" value="Acetyltransf_1"/>
    <property type="match status" value="2"/>
</dbReference>
<dbReference type="CDD" id="cd04301">
    <property type="entry name" value="NAT_SF"/>
    <property type="match status" value="1"/>
</dbReference>
<dbReference type="SUPFAM" id="SSF55729">
    <property type="entry name" value="Acyl-CoA N-acyltransferases (Nat)"/>
    <property type="match status" value="2"/>
</dbReference>
<gene>
    <name evidence="2" type="ORF">ARHIZOSPH14_28860</name>
</gene>
<protein>
    <recommendedName>
        <fullName evidence="1">N-acetyltransferase domain-containing protein</fullName>
    </recommendedName>
</protein>
<reference evidence="2" key="1">
    <citation type="submission" date="2022-12" db="EMBL/GenBank/DDBJ databases">
        <title>Reference genome sequencing for broad-spectrum identification of bacterial and archaeal isolates by mass spectrometry.</title>
        <authorList>
            <person name="Sekiguchi Y."/>
            <person name="Tourlousse D.M."/>
        </authorList>
    </citation>
    <scope>NUCLEOTIDE SEQUENCE</scope>
    <source>
        <strain evidence="2">14</strain>
    </source>
</reference>
<evidence type="ECO:0000259" key="1">
    <source>
        <dbReference type="PROSITE" id="PS51186"/>
    </source>
</evidence>
<dbReference type="EMBL" id="BSDP01000001">
    <property type="protein sequence ID" value="GLI28644.1"/>
    <property type="molecule type" value="Genomic_DNA"/>
</dbReference>
<dbReference type="Gene3D" id="3.40.630.30">
    <property type="match status" value="1"/>
</dbReference>
<feature type="domain" description="N-acetyltransferase" evidence="1">
    <location>
        <begin position="10"/>
        <end position="188"/>
    </location>
</feature>
<dbReference type="InterPro" id="IPR000182">
    <property type="entry name" value="GNAT_dom"/>
</dbReference>
<organism evidence="2 3">
    <name type="scientific">Agromyces rhizosphaerae</name>
    <dbReference type="NCBI Taxonomy" id="88374"/>
    <lineage>
        <taxon>Bacteria</taxon>
        <taxon>Bacillati</taxon>
        <taxon>Actinomycetota</taxon>
        <taxon>Actinomycetes</taxon>
        <taxon>Micrococcales</taxon>
        <taxon>Microbacteriaceae</taxon>
        <taxon>Agromyces</taxon>
    </lineage>
</organism>
<evidence type="ECO:0000313" key="2">
    <source>
        <dbReference type="EMBL" id="GLI28644.1"/>
    </source>
</evidence>
<dbReference type="Proteomes" id="UP001144396">
    <property type="component" value="Unassembled WGS sequence"/>
</dbReference>
<comment type="caution">
    <text evidence="2">The sequence shown here is derived from an EMBL/GenBank/DDBJ whole genome shotgun (WGS) entry which is preliminary data.</text>
</comment>
<proteinExistence type="predicted"/>
<keyword evidence="3" id="KW-1185">Reference proteome</keyword>
<dbReference type="InterPro" id="IPR016181">
    <property type="entry name" value="Acyl_CoA_acyltransferase"/>
</dbReference>